<comment type="caution">
    <text evidence="2">The sequence shown here is derived from an EMBL/GenBank/DDBJ whole genome shotgun (WGS) entry which is preliminary data.</text>
</comment>
<evidence type="ECO:0000313" key="3">
    <source>
        <dbReference type="Proteomes" id="UP001515480"/>
    </source>
</evidence>
<feature type="region of interest" description="Disordered" evidence="1">
    <location>
        <begin position="192"/>
        <end position="256"/>
    </location>
</feature>
<proteinExistence type="predicted"/>
<keyword evidence="3" id="KW-1185">Reference proteome</keyword>
<sequence length="443" mass="45646">MLSNVSLSERPVDATAITALKARLASHTGVPLDRIAVTLPFPTAKRAVISSSLALPRLDLALYVHRRMERLLPALTYVGRPILDFALLPIEALLVLAPSAPPPSPPSPSPPPPLAPPPSLPPSPPLPSSPPPCPPASPTGPFDLGFSDACHTQPLVGPPLLASLLLLLLLLSIGLAKWLPWREPSPPYRPLKESDVEAADLSSPSAATSAASSTRSAPYHRAAPPPASAASASPPLPSRAAARPSRHAMLPRSAALPKPSFVGNPAIAQTFEQRRKLYDKYYAIENQPSPSMRAQPVSNARLAAAEIAAVAERVHAIDAADDDDGGDAAAVPAAVGCGAGAPAASPRREGAAALSMRQGAAAAASTRLARTDMASLRSPKAEALPEGNVANGSSLVTDRITYSANAGHATAEHVDRRQLSIGAVETALSECSSAAQEQALLSA</sequence>
<accession>A0AB34K005</accession>
<organism evidence="2 3">
    <name type="scientific">Prymnesium parvum</name>
    <name type="common">Toxic golden alga</name>
    <dbReference type="NCBI Taxonomy" id="97485"/>
    <lineage>
        <taxon>Eukaryota</taxon>
        <taxon>Haptista</taxon>
        <taxon>Haptophyta</taxon>
        <taxon>Prymnesiophyceae</taxon>
        <taxon>Prymnesiales</taxon>
        <taxon>Prymnesiaceae</taxon>
        <taxon>Prymnesium</taxon>
    </lineage>
</organism>
<feature type="compositionally biased region" description="Low complexity" evidence="1">
    <location>
        <begin position="199"/>
        <end position="243"/>
    </location>
</feature>
<protein>
    <submittedName>
        <fullName evidence="2">Uncharacterized protein</fullName>
    </submittedName>
</protein>
<evidence type="ECO:0000256" key="1">
    <source>
        <dbReference type="SAM" id="MobiDB-lite"/>
    </source>
</evidence>
<dbReference type="EMBL" id="JBGBPQ010000003">
    <property type="protein sequence ID" value="KAL1527285.1"/>
    <property type="molecule type" value="Genomic_DNA"/>
</dbReference>
<dbReference type="Proteomes" id="UP001515480">
    <property type="component" value="Unassembled WGS sequence"/>
</dbReference>
<dbReference type="AlphaFoldDB" id="A0AB34K005"/>
<feature type="region of interest" description="Disordered" evidence="1">
    <location>
        <begin position="99"/>
        <end position="140"/>
    </location>
</feature>
<evidence type="ECO:0000313" key="2">
    <source>
        <dbReference type="EMBL" id="KAL1527285.1"/>
    </source>
</evidence>
<reference evidence="2 3" key="1">
    <citation type="journal article" date="2024" name="Science">
        <title>Giant polyketide synthase enzymes in the biosynthesis of giant marine polyether toxins.</title>
        <authorList>
            <person name="Fallon T.R."/>
            <person name="Shende V.V."/>
            <person name="Wierzbicki I.H."/>
            <person name="Pendleton A.L."/>
            <person name="Watervoot N.F."/>
            <person name="Auber R.P."/>
            <person name="Gonzalez D.J."/>
            <person name="Wisecaver J.H."/>
            <person name="Moore B.S."/>
        </authorList>
    </citation>
    <scope>NUCLEOTIDE SEQUENCE [LARGE SCALE GENOMIC DNA]</scope>
    <source>
        <strain evidence="2 3">12B1</strain>
    </source>
</reference>
<feature type="compositionally biased region" description="Pro residues" evidence="1">
    <location>
        <begin position="99"/>
        <end position="138"/>
    </location>
</feature>
<name>A0AB34K005_PRYPA</name>
<gene>
    <name evidence="2" type="ORF">AB1Y20_015958</name>
</gene>